<accession>V6SQ71</accession>
<proteinExistence type="predicted"/>
<keyword evidence="1" id="KW-1133">Transmembrane helix</keyword>
<dbReference type="PATRIC" id="fig|1341181.4.peg.1687"/>
<feature type="transmembrane region" description="Helical" evidence="1">
    <location>
        <begin position="7"/>
        <end position="27"/>
    </location>
</feature>
<dbReference type="GO" id="GO:0080120">
    <property type="term" value="P:CAAX-box protein maturation"/>
    <property type="evidence" value="ECO:0007669"/>
    <property type="project" value="UniProtKB-ARBA"/>
</dbReference>
<dbReference type="EMBL" id="AVGG01000007">
    <property type="protein sequence ID" value="ESU28362.1"/>
    <property type="molecule type" value="Genomic_DNA"/>
</dbReference>
<feature type="transmembrane region" description="Helical" evidence="1">
    <location>
        <begin position="144"/>
        <end position="160"/>
    </location>
</feature>
<feature type="transmembrane region" description="Helical" evidence="1">
    <location>
        <begin position="82"/>
        <end position="99"/>
    </location>
</feature>
<protein>
    <recommendedName>
        <fullName evidence="2">CAAX prenyl protease 2/Lysostaphin resistance protein A-like domain-containing protein</fullName>
    </recommendedName>
</protein>
<feature type="transmembrane region" description="Helical" evidence="1">
    <location>
        <begin position="119"/>
        <end position="137"/>
    </location>
</feature>
<keyword evidence="1" id="KW-0472">Membrane</keyword>
<evidence type="ECO:0000313" key="3">
    <source>
        <dbReference type="EMBL" id="ESU28362.1"/>
    </source>
</evidence>
<dbReference type="AlphaFoldDB" id="V6SQ71"/>
<feature type="transmembrane region" description="Helical" evidence="1">
    <location>
        <begin position="166"/>
        <end position="185"/>
    </location>
</feature>
<sequence length="230" mass="25911">MFENNVMVFFLFQFAFFISAYLLGNWYSKNGLTAWGLPLSAKLFKPLLIGIAVGILLYGSTYLISLALGVETIESVPDFTTAVKTVLPFAFGVFFTSFSEDILTRGLVFAHLNTKVKPLFLIVISAIIYLLNHIYRLNDGLESLLYIFLLGILFIIPVIYTKKLWLTGGIHWGGNVFFFFLHNVIQNQTNSNLISANYLFAICIALFIPIVWFLFKSNCNSKVTCPNVVS</sequence>
<dbReference type="GO" id="GO:0004175">
    <property type="term" value="F:endopeptidase activity"/>
    <property type="evidence" value="ECO:0007669"/>
    <property type="project" value="UniProtKB-ARBA"/>
</dbReference>
<dbReference type="eggNOG" id="COG1266">
    <property type="taxonomic scope" value="Bacteria"/>
</dbReference>
<feature type="transmembrane region" description="Helical" evidence="1">
    <location>
        <begin position="47"/>
        <end position="70"/>
    </location>
</feature>
<organism evidence="3 4">
    <name type="scientific">Flavobacterium limnosediminis JC2902</name>
    <dbReference type="NCBI Taxonomy" id="1341181"/>
    <lineage>
        <taxon>Bacteria</taxon>
        <taxon>Pseudomonadati</taxon>
        <taxon>Bacteroidota</taxon>
        <taxon>Flavobacteriia</taxon>
        <taxon>Flavobacteriales</taxon>
        <taxon>Flavobacteriaceae</taxon>
        <taxon>Flavobacterium</taxon>
    </lineage>
</organism>
<evidence type="ECO:0000259" key="2">
    <source>
        <dbReference type="Pfam" id="PF02517"/>
    </source>
</evidence>
<dbReference type="Pfam" id="PF02517">
    <property type="entry name" value="Rce1-like"/>
    <property type="match status" value="1"/>
</dbReference>
<dbReference type="STRING" id="1341181.FLJC2902T_17130"/>
<reference evidence="3 4" key="1">
    <citation type="submission" date="2013-08" db="EMBL/GenBank/DDBJ databases">
        <title>Flavobacterium limnosediminis JC2902 genome sequencing.</title>
        <authorList>
            <person name="Lee K."/>
            <person name="Yi H."/>
            <person name="Park S."/>
            <person name="Chun J."/>
        </authorList>
    </citation>
    <scope>NUCLEOTIDE SEQUENCE [LARGE SCALE GENOMIC DNA]</scope>
    <source>
        <strain evidence="3 4">JC2902</strain>
    </source>
</reference>
<feature type="domain" description="CAAX prenyl protease 2/Lysostaphin resistance protein A-like" evidence="2">
    <location>
        <begin position="85"/>
        <end position="176"/>
    </location>
</feature>
<dbReference type="Proteomes" id="UP000018004">
    <property type="component" value="Unassembled WGS sequence"/>
</dbReference>
<feature type="transmembrane region" description="Helical" evidence="1">
    <location>
        <begin position="197"/>
        <end position="215"/>
    </location>
</feature>
<gene>
    <name evidence="3" type="ORF">FLJC2902T_17130</name>
</gene>
<evidence type="ECO:0000256" key="1">
    <source>
        <dbReference type="SAM" id="Phobius"/>
    </source>
</evidence>
<keyword evidence="4" id="KW-1185">Reference proteome</keyword>
<dbReference type="InterPro" id="IPR003675">
    <property type="entry name" value="Rce1/LyrA-like_dom"/>
</dbReference>
<name>V6SQ71_9FLAO</name>
<dbReference type="PANTHER" id="PTHR39430:SF1">
    <property type="entry name" value="PROTEASE"/>
    <property type="match status" value="1"/>
</dbReference>
<dbReference type="PANTHER" id="PTHR39430">
    <property type="entry name" value="MEMBRANE-ASSOCIATED PROTEASE-RELATED"/>
    <property type="match status" value="1"/>
</dbReference>
<evidence type="ECO:0000313" key="4">
    <source>
        <dbReference type="Proteomes" id="UP000018004"/>
    </source>
</evidence>
<comment type="caution">
    <text evidence="3">The sequence shown here is derived from an EMBL/GenBank/DDBJ whole genome shotgun (WGS) entry which is preliminary data.</text>
</comment>
<keyword evidence="1" id="KW-0812">Transmembrane</keyword>